<keyword evidence="3" id="KW-0862">Zinc</keyword>
<dbReference type="EMBL" id="SIDB01000006">
    <property type="protein sequence ID" value="KAI3431653.1"/>
    <property type="molecule type" value="Genomic_DNA"/>
</dbReference>
<proteinExistence type="predicted"/>
<keyword evidence="1" id="KW-0479">Metal-binding</keyword>
<dbReference type="SUPFAM" id="SSF57850">
    <property type="entry name" value="RING/U-box"/>
    <property type="match status" value="1"/>
</dbReference>
<gene>
    <name evidence="7" type="ORF">D9Q98_004700</name>
</gene>
<dbReference type="Gene3D" id="3.30.40.10">
    <property type="entry name" value="Zinc/RING finger domain, C3HC4 (zinc finger)"/>
    <property type="match status" value="1"/>
</dbReference>
<dbReference type="InterPro" id="IPR018957">
    <property type="entry name" value="Znf_C3HC4_RING-type"/>
</dbReference>
<name>A0A9D4TQ67_CHLVU</name>
<accession>A0A9D4TQ67</accession>
<feature type="domain" description="RING-type" evidence="6">
    <location>
        <begin position="6"/>
        <end position="48"/>
    </location>
</feature>
<evidence type="ECO:0000256" key="5">
    <source>
        <dbReference type="SAM" id="MobiDB-lite"/>
    </source>
</evidence>
<keyword evidence="8" id="KW-1185">Reference proteome</keyword>
<reference evidence="7" key="2">
    <citation type="submission" date="2020-11" db="EMBL/GenBank/DDBJ databases">
        <authorList>
            <person name="Cecchin M."/>
            <person name="Marcolungo L."/>
            <person name="Rossato M."/>
            <person name="Girolomoni L."/>
            <person name="Cosentino E."/>
            <person name="Cuine S."/>
            <person name="Li-Beisson Y."/>
            <person name="Delledonne M."/>
            <person name="Ballottari M."/>
        </authorList>
    </citation>
    <scope>NUCLEOTIDE SEQUENCE</scope>
    <source>
        <strain evidence="7">211/11P</strain>
        <tissue evidence="7">Whole cell</tissue>
    </source>
</reference>
<dbReference type="Pfam" id="PF00097">
    <property type="entry name" value="zf-C3HC4"/>
    <property type="match status" value="1"/>
</dbReference>
<evidence type="ECO:0000256" key="2">
    <source>
        <dbReference type="ARBA" id="ARBA00022771"/>
    </source>
</evidence>
<keyword evidence="2 4" id="KW-0863">Zinc-finger</keyword>
<dbReference type="PROSITE" id="PS50089">
    <property type="entry name" value="ZF_RING_2"/>
    <property type="match status" value="1"/>
</dbReference>
<reference evidence="7" key="1">
    <citation type="journal article" date="2019" name="Plant J.">
        <title>Chlorella vulgaris genome assembly and annotation reveals the molecular basis for metabolic acclimation to high light conditions.</title>
        <authorList>
            <person name="Cecchin M."/>
            <person name="Marcolungo L."/>
            <person name="Rossato M."/>
            <person name="Girolomoni L."/>
            <person name="Cosentino E."/>
            <person name="Cuine S."/>
            <person name="Li-Beisson Y."/>
            <person name="Delledonne M."/>
            <person name="Ballottari M."/>
        </authorList>
    </citation>
    <scope>NUCLEOTIDE SEQUENCE</scope>
    <source>
        <strain evidence="7">211/11P</strain>
    </source>
</reference>
<evidence type="ECO:0000313" key="8">
    <source>
        <dbReference type="Proteomes" id="UP001055712"/>
    </source>
</evidence>
<organism evidence="7 8">
    <name type="scientific">Chlorella vulgaris</name>
    <name type="common">Green alga</name>
    <dbReference type="NCBI Taxonomy" id="3077"/>
    <lineage>
        <taxon>Eukaryota</taxon>
        <taxon>Viridiplantae</taxon>
        <taxon>Chlorophyta</taxon>
        <taxon>core chlorophytes</taxon>
        <taxon>Trebouxiophyceae</taxon>
        <taxon>Chlorellales</taxon>
        <taxon>Chlorellaceae</taxon>
        <taxon>Chlorella clade</taxon>
        <taxon>Chlorella</taxon>
    </lineage>
</organism>
<comment type="caution">
    <text evidence="7">The sequence shown here is derived from an EMBL/GenBank/DDBJ whole genome shotgun (WGS) entry which is preliminary data.</text>
</comment>
<evidence type="ECO:0000256" key="1">
    <source>
        <dbReference type="ARBA" id="ARBA00022723"/>
    </source>
</evidence>
<evidence type="ECO:0000256" key="3">
    <source>
        <dbReference type="ARBA" id="ARBA00022833"/>
    </source>
</evidence>
<dbReference type="PROSITE" id="PS00518">
    <property type="entry name" value="ZF_RING_1"/>
    <property type="match status" value="1"/>
</dbReference>
<dbReference type="InterPro" id="IPR013083">
    <property type="entry name" value="Znf_RING/FYVE/PHD"/>
</dbReference>
<evidence type="ECO:0000313" key="7">
    <source>
        <dbReference type="EMBL" id="KAI3431653.1"/>
    </source>
</evidence>
<evidence type="ECO:0000259" key="6">
    <source>
        <dbReference type="PROSITE" id="PS50089"/>
    </source>
</evidence>
<dbReference type="InterPro" id="IPR017907">
    <property type="entry name" value="Znf_RING_CS"/>
</dbReference>
<dbReference type="GO" id="GO:0008270">
    <property type="term" value="F:zinc ion binding"/>
    <property type="evidence" value="ECO:0007669"/>
    <property type="project" value="UniProtKB-KW"/>
</dbReference>
<feature type="region of interest" description="Disordered" evidence="5">
    <location>
        <begin position="197"/>
        <end position="250"/>
    </location>
</feature>
<dbReference type="InterPro" id="IPR001841">
    <property type="entry name" value="Znf_RING"/>
</dbReference>
<evidence type="ECO:0000256" key="4">
    <source>
        <dbReference type="PROSITE-ProRule" id="PRU00175"/>
    </source>
</evidence>
<sequence>MSGHRCTICLTHPPNQPATIKQCRHEFCLDCLQEWCQTRRQPKCPLCQAEILQVVREDGIEEDAPLADRLAAEQGPDLACLDHTYFAAESERLMCRARAALLQLVRASYGCGRQGSSSTDHAADALQQVIDTLAGCKSNMLQEVPFSPEAVLHDLYSLDQVVCQIAAGTWTTAVGSTEQMQAPRFNAEDAAAGLHEWQEPDSDDDDGCSDDDGLNSSTRNRLERASSAGRRSMRRNSSSSLVSAGSGRRR</sequence>
<dbReference type="Proteomes" id="UP001055712">
    <property type="component" value="Unassembled WGS sequence"/>
</dbReference>
<dbReference type="AlphaFoldDB" id="A0A9D4TQ67"/>
<feature type="compositionally biased region" description="Acidic residues" evidence="5">
    <location>
        <begin position="199"/>
        <end position="213"/>
    </location>
</feature>
<feature type="compositionally biased region" description="Low complexity" evidence="5">
    <location>
        <begin position="225"/>
        <end position="250"/>
    </location>
</feature>
<dbReference type="SMART" id="SM00184">
    <property type="entry name" value="RING"/>
    <property type="match status" value="1"/>
</dbReference>
<protein>
    <recommendedName>
        <fullName evidence="6">RING-type domain-containing protein</fullName>
    </recommendedName>
</protein>
<dbReference type="OrthoDB" id="365379at2759"/>